<accession>A0A2T3HVS4</accession>
<name>A0A2T3HVS4_9GAMM</name>
<gene>
    <name evidence="2" type="ORF">C0W81_13680</name>
</gene>
<dbReference type="AlphaFoldDB" id="A0A2T3HVS4"/>
<sequence length="200" mass="23102">MINYKDNESLHSYFLRILQLNGEISNSLALKGIVGINGRIKLLPVANNAIKRQFEVDISCLYPIIKEHMISQKLAMIYFDELVEYVLSGINVSDKKFLTPVVDSFLYCPICFQEQINRDGFAWFKREWLLSKYCIEHKLLLFHVYGKKTSCCSASFNIYEGVLSALSGKCFTCRENYWGSDCIQLLSYGDKTSIRKKFNL</sequence>
<evidence type="ECO:0000313" key="2">
    <source>
        <dbReference type="EMBL" id="PSU02755.1"/>
    </source>
</evidence>
<dbReference type="Proteomes" id="UP000241858">
    <property type="component" value="Unassembled WGS sequence"/>
</dbReference>
<dbReference type="RefSeq" id="WP_060999763.1">
    <property type="nucleotide sequence ID" value="NZ_LNQZ01000025.1"/>
</dbReference>
<dbReference type="OrthoDB" id="7066696at2"/>
<dbReference type="EMBL" id="PYLY01000029">
    <property type="protein sequence ID" value="PSU02755.1"/>
    <property type="molecule type" value="Genomic_DNA"/>
</dbReference>
<dbReference type="Pfam" id="PF06527">
    <property type="entry name" value="TniQ"/>
    <property type="match status" value="1"/>
</dbReference>
<feature type="domain" description="TniQ" evidence="1">
    <location>
        <begin position="4"/>
        <end position="141"/>
    </location>
</feature>
<comment type="caution">
    <text evidence="2">The sequence shown here is derived from an EMBL/GenBank/DDBJ whole genome shotgun (WGS) entry which is preliminary data.</text>
</comment>
<protein>
    <recommendedName>
        <fullName evidence="1">TniQ domain-containing protein</fullName>
    </recommendedName>
</protein>
<proteinExistence type="predicted"/>
<evidence type="ECO:0000259" key="1">
    <source>
        <dbReference type="Pfam" id="PF06527"/>
    </source>
</evidence>
<organism evidence="2 3">
    <name type="scientific">Photobacterium aquimaris</name>
    <dbReference type="NCBI Taxonomy" id="512643"/>
    <lineage>
        <taxon>Bacteria</taxon>
        <taxon>Pseudomonadati</taxon>
        <taxon>Pseudomonadota</taxon>
        <taxon>Gammaproteobacteria</taxon>
        <taxon>Vibrionales</taxon>
        <taxon>Vibrionaceae</taxon>
        <taxon>Photobacterium</taxon>
    </lineage>
</organism>
<reference evidence="2 3" key="1">
    <citation type="submission" date="2018-03" db="EMBL/GenBank/DDBJ databases">
        <title>Whole genome sequencing of Histamine producing bacteria.</title>
        <authorList>
            <person name="Butler K."/>
        </authorList>
    </citation>
    <scope>NUCLEOTIDE SEQUENCE [LARGE SCALE GENOMIC DNA]</scope>
    <source>
        <strain evidence="2 3">DSM 23343</strain>
    </source>
</reference>
<evidence type="ECO:0000313" key="3">
    <source>
        <dbReference type="Proteomes" id="UP000241858"/>
    </source>
</evidence>
<dbReference type="InterPro" id="IPR009492">
    <property type="entry name" value="TniQ"/>
</dbReference>